<dbReference type="InterPro" id="IPR013792">
    <property type="entry name" value="RNA3'P_cycl/enolpyr_Trfase_a/b"/>
</dbReference>
<feature type="binding site" evidence="7">
    <location>
        <position position="21"/>
    </location>
    <ligand>
        <name>phosphoenolpyruvate</name>
        <dbReference type="ChEBI" id="CHEBI:58702"/>
    </ligand>
</feature>
<accession>A0ABT6N986</accession>
<comment type="caution">
    <text evidence="9">The sequence shown here is derived from an EMBL/GenBank/DDBJ whole genome shotgun (WGS) entry which is preliminary data.</text>
</comment>
<feature type="binding site" evidence="7">
    <location>
        <position position="91"/>
    </location>
    <ligand>
        <name>phosphoenolpyruvate</name>
        <dbReference type="ChEBI" id="CHEBI:58702"/>
    </ligand>
</feature>
<dbReference type="PANTHER" id="PTHR21090">
    <property type="entry name" value="AROM/DEHYDROQUINATE SYNTHASE"/>
    <property type="match status" value="1"/>
</dbReference>
<feature type="binding site" evidence="7">
    <location>
        <position position="119"/>
    </location>
    <ligand>
        <name>phosphoenolpyruvate</name>
        <dbReference type="ChEBI" id="CHEBI:58702"/>
    </ligand>
</feature>
<dbReference type="Proteomes" id="UP001158045">
    <property type="component" value="Unassembled WGS sequence"/>
</dbReference>
<feature type="binding site" evidence="7">
    <location>
        <position position="162"/>
    </location>
    <ligand>
        <name>3-phosphoshikimate</name>
        <dbReference type="ChEBI" id="CHEBI:145989"/>
    </ligand>
</feature>
<protein>
    <recommendedName>
        <fullName evidence="7">3-phosphoshikimate 1-carboxyvinyltransferase</fullName>
        <ecNumber evidence="7">2.5.1.19</ecNumber>
    </recommendedName>
    <alternativeName>
        <fullName evidence="7">5-enolpyruvylshikimate-3-phosphate synthase</fullName>
        <shortName evidence="7">EPSP synthase</shortName>
        <shortName evidence="7">EPSPS</shortName>
    </alternativeName>
</protein>
<dbReference type="GO" id="GO:0003866">
    <property type="term" value="F:3-phosphoshikimate 1-carboxyvinyltransferase activity"/>
    <property type="evidence" value="ECO:0007669"/>
    <property type="project" value="UniProtKB-EC"/>
</dbReference>
<dbReference type="InterPro" id="IPR023193">
    <property type="entry name" value="EPSP_synthase_CS"/>
</dbReference>
<organism evidence="9 10">
    <name type="scientific">Fusibacter bizertensis</name>
    <dbReference type="NCBI Taxonomy" id="1488331"/>
    <lineage>
        <taxon>Bacteria</taxon>
        <taxon>Bacillati</taxon>
        <taxon>Bacillota</taxon>
        <taxon>Clostridia</taxon>
        <taxon>Eubacteriales</taxon>
        <taxon>Eubacteriales Family XII. Incertae Sedis</taxon>
        <taxon>Fusibacter</taxon>
    </lineage>
</organism>
<comment type="function">
    <text evidence="7">Catalyzes the transfer of the enolpyruvyl moiety of phosphoenolpyruvate (PEP) to the 5-hydroxyl of shikimate-3-phosphate (S3P) to produce enolpyruvyl shikimate-3-phosphate and inorganic phosphate.</text>
</comment>
<comment type="caution">
    <text evidence="7">Lacks conserved residue(s) required for the propagation of feature annotation.</text>
</comment>
<keyword evidence="7" id="KW-0963">Cytoplasm</keyword>
<evidence type="ECO:0000256" key="4">
    <source>
        <dbReference type="ARBA" id="ARBA00022679"/>
    </source>
</evidence>
<evidence type="ECO:0000259" key="8">
    <source>
        <dbReference type="Pfam" id="PF00275"/>
    </source>
</evidence>
<dbReference type="InterPro" id="IPR001986">
    <property type="entry name" value="Enolpyruvate_Tfrase_dom"/>
</dbReference>
<evidence type="ECO:0000256" key="2">
    <source>
        <dbReference type="ARBA" id="ARBA00009948"/>
    </source>
</evidence>
<keyword evidence="4 7" id="KW-0808">Transferase</keyword>
<dbReference type="PIRSF" id="PIRSF000505">
    <property type="entry name" value="EPSPS"/>
    <property type="match status" value="1"/>
</dbReference>
<dbReference type="CDD" id="cd01556">
    <property type="entry name" value="EPSP_synthase"/>
    <property type="match status" value="1"/>
</dbReference>
<dbReference type="Gene3D" id="3.65.10.10">
    <property type="entry name" value="Enolpyruvate transferase domain"/>
    <property type="match status" value="2"/>
</dbReference>
<gene>
    <name evidence="7 9" type="primary">aroA</name>
    <name evidence="9" type="ORF">QE109_02390</name>
</gene>
<comment type="subunit">
    <text evidence="7">Monomer.</text>
</comment>
<sequence length="433" mass="47212">MMKVTIQPNHLEGEIVIPPSKSISHRAVIAASMASGYSKLENIVFSKDIIATCDAMQDFGINVNTYPGRVDIISDGHLRAPIHPVQCNESGSTLRFLVPFGGLVDKPVVFSGKPSLMSRPLSPYFDIFNKQGIRYEYRAKMPLLVEGELKPGIYEVPGDVSSQFITGLMFALPSLKEDSQIVVTSPLESKQYVDITMDVLKTFGVEIINHNYEHFTIKGGQRFTPHNFRVEGDYSQAAFWIVAGLLDGDLTLKDLSAQSLQGDKAILEICKSMGGKIIEETSQASQASQATQTSNLHILKSETHGTVIDGSQCPDIVPVLAVLAALSEGETKIINASRLRIKESDRLKAIATELSKLGADITEADDGLIIQGKTSLKGGIVDSWNDHRIAMSLAVASLRCEGEVIITNSSAIDKSYPHFFQEFKRVGGIISEN</sequence>
<feature type="binding site" evidence="7">
    <location>
        <position position="414"/>
    </location>
    <ligand>
        <name>phosphoenolpyruvate</name>
        <dbReference type="ChEBI" id="CHEBI:58702"/>
    </ligand>
</feature>
<comment type="pathway">
    <text evidence="1 7">Metabolic intermediate biosynthesis; chorismate biosynthesis; chorismate from D-erythrose 4-phosphate and phosphoenolpyruvate: step 6/7.</text>
</comment>
<dbReference type="PANTHER" id="PTHR21090:SF5">
    <property type="entry name" value="PENTAFUNCTIONAL AROM POLYPEPTIDE"/>
    <property type="match status" value="1"/>
</dbReference>
<evidence type="ECO:0000256" key="3">
    <source>
        <dbReference type="ARBA" id="ARBA00022605"/>
    </source>
</evidence>
<dbReference type="Pfam" id="PF00275">
    <property type="entry name" value="EPSP_synthase"/>
    <property type="match status" value="1"/>
</dbReference>
<feature type="binding site" evidence="7">
    <location>
        <position position="315"/>
    </location>
    <ligand>
        <name>3-phosphoshikimate</name>
        <dbReference type="ChEBI" id="CHEBI:145989"/>
    </ligand>
</feature>
<dbReference type="NCBIfam" id="TIGR01356">
    <property type="entry name" value="aroA"/>
    <property type="match status" value="1"/>
</dbReference>
<dbReference type="EC" id="2.5.1.19" evidence="7"/>
<dbReference type="RefSeq" id="WP_281092981.1">
    <property type="nucleotide sequence ID" value="NZ_JARYZI010000001.1"/>
</dbReference>
<evidence type="ECO:0000256" key="6">
    <source>
        <dbReference type="ARBA" id="ARBA00044633"/>
    </source>
</evidence>
<comment type="catalytic activity">
    <reaction evidence="6">
        <text>3-phosphoshikimate + phosphoenolpyruvate = 5-O-(1-carboxyvinyl)-3-phosphoshikimate + phosphate</text>
        <dbReference type="Rhea" id="RHEA:21256"/>
        <dbReference type="ChEBI" id="CHEBI:43474"/>
        <dbReference type="ChEBI" id="CHEBI:57701"/>
        <dbReference type="ChEBI" id="CHEBI:58702"/>
        <dbReference type="ChEBI" id="CHEBI:145989"/>
        <dbReference type="EC" id="2.5.1.19"/>
    </reaction>
    <physiologicalReaction direction="left-to-right" evidence="6">
        <dbReference type="Rhea" id="RHEA:21257"/>
    </physiologicalReaction>
</comment>
<proteinExistence type="inferred from homology"/>
<feature type="binding site" evidence="7">
    <location>
        <position position="163"/>
    </location>
    <ligand>
        <name>3-phosphoshikimate</name>
        <dbReference type="ChEBI" id="CHEBI:145989"/>
    </ligand>
</feature>
<feature type="binding site" evidence="7">
    <location>
        <position position="346"/>
    </location>
    <ligand>
        <name>phosphoenolpyruvate</name>
        <dbReference type="ChEBI" id="CHEBI:58702"/>
    </ligand>
</feature>
<evidence type="ECO:0000256" key="1">
    <source>
        <dbReference type="ARBA" id="ARBA00004811"/>
    </source>
</evidence>
<comment type="similarity">
    <text evidence="2 7">Belongs to the EPSP synthase family.</text>
</comment>
<feature type="domain" description="Enolpyruvate transferase" evidence="8">
    <location>
        <begin position="8"/>
        <end position="422"/>
    </location>
</feature>
<feature type="binding site" evidence="7">
    <location>
        <position position="189"/>
    </location>
    <ligand>
        <name>3-phosphoshikimate</name>
        <dbReference type="ChEBI" id="CHEBI:145989"/>
    </ligand>
</feature>
<reference evidence="9 10" key="1">
    <citation type="submission" date="2023-04" db="EMBL/GenBank/DDBJ databases">
        <title>Fusibacter bizertensis strain WBS, isolated from littoral bottom sediments of the Arctic seas - biochemical and genomic analysis.</title>
        <authorList>
            <person name="Brioukhanov A.L."/>
        </authorList>
    </citation>
    <scope>NUCLEOTIDE SEQUENCE [LARGE SCALE GENOMIC DNA]</scope>
    <source>
        <strain evidence="9 10">WBS</strain>
    </source>
</reference>
<comment type="subcellular location">
    <subcellularLocation>
        <location evidence="7">Cytoplasm</location>
    </subcellularLocation>
</comment>
<keyword evidence="3 7" id="KW-0028">Amino-acid biosynthesis</keyword>
<feature type="binding site" evidence="7">
    <location>
        <position position="161"/>
    </location>
    <ligand>
        <name>3-phosphoshikimate</name>
        <dbReference type="ChEBI" id="CHEBI:145989"/>
    </ligand>
</feature>
<dbReference type="PROSITE" id="PS00885">
    <property type="entry name" value="EPSP_SYNTHASE_2"/>
    <property type="match status" value="1"/>
</dbReference>
<keyword evidence="5 7" id="KW-0057">Aromatic amino acid biosynthesis</keyword>
<feature type="binding site" evidence="7">
    <location>
        <position position="21"/>
    </location>
    <ligand>
        <name>3-phosphoshikimate</name>
        <dbReference type="ChEBI" id="CHEBI:145989"/>
    </ligand>
</feature>
<evidence type="ECO:0000256" key="7">
    <source>
        <dbReference type="HAMAP-Rule" id="MF_00210"/>
    </source>
</evidence>
<feature type="binding site" evidence="7">
    <location>
        <position position="22"/>
    </location>
    <ligand>
        <name>3-phosphoshikimate</name>
        <dbReference type="ChEBI" id="CHEBI:145989"/>
    </ligand>
</feature>
<dbReference type="InterPro" id="IPR006264">
    <property type="entry name" value="EPSP_synthase"/>
</dbReference>
<evidence type="ECO:0000256" key="5">
    <source>
        <dbReference type="ARBA" id="ARBA00023141"/>
    </source>
</evidence>
<dbReference type="EMBL" id="JARYZI010000001">
    <property type="protein sequence ID" value="MDH8676976.1"/>
    <property type="molecule type" value="Genomic_DNA"/>
</dbReference>
<feature type="binding site" evidence="7">
    <location>
        <position position="26"/>
    </location>
    <ligand>
        <name>3-phosphoshikimate</name>
        <dbReference type="ChEBI" id="CHEBI:145989"/>
    </ligand>
</feature>
<feature type="active site" description="Proton acceptor" evidence="7">
    <location>
        <position position="315"/>
    </location>
</feature>
<evidence type="ECO:0000313" key="9">
    <source>
        <dbReference type="EMBL" id="MDH8676976.1"/>
    </source>
</evidence>
<keyword evidence="10" id="KW-1185">Reference proteome</keyword>
<feature type="binding site" evidence="7">
    <location>
        <position position="342"/>
    </location>
    <ligand>
        <name>3-phosphoshikimate</name>
        <dbReference type="ChEBI" id="CHEBI:145989"/>
    </ligand>
</feature>
<dbReference type="SUPFAM" id="SSF55205">
    <property type="entry name" value="EPT/RTPC-like"/>
    <property type="match status" value="1"/>
</dbReference>
<feature type="binding site" evidence="7">
    <location>
        <position position="163"/>
    </location>
    <ligand>
        <name>phosphoenolpyruvate</name>
        <dbReference type="ChEBI" id="CHEBI:58702"/>
    </ligand>
</feature>
<name>A0ABT6N986_9FIRM</name>
<evidence type="ECO:0000313" key="10">
    <source>
        <dbReference type="Proteomes" id="UP001158045"/>
    </source>
</evidence>
<dbReference type="InterPro" id="IPR036968">
    <property type="entry name" value="Enolpyruvate_Tfrase_sf"/>
</dbReference>
<feature type="binding site" evidence="7">
    <location>
        <position position="388"/>
    </location>
    <ligand>
        <name>phosphoenolpyruvate</name>
        <dbReference type="ChEBI" id="CHEBI:58702"/>
    </ligand>
</feature>
<dbReference type="HAMAP" id="MF_00210">
    <property type="entry name" value="EPSP_synth"/>
    <property type="match status" value="1"/>
</dbReference>